<dbReference type="GO" id="GO:0003677">
    <property type="term" value="F:DNA binding"/>
    <property type="evidence" value="ECO:0007669"/>
    <property type="project" value="InterPro"/>
</dbReference>
<keyword evidence="2" id="KW-0479">Metal-binding</keyword>
<evidence type="ECO:0000256" key="7">
    <source>
        <dbReference type="ARBA" id="ARBA00023242"/>
    </source>
</evidence>
<dbReference type="PANTHER" id="PTHR46481">
    <property type="entry name" value="ZINC FINGER BED DOMAIN-CONTAINING PROTEIN 4"/>
    <property type="match status" value="1"/>
</dbReference>
<dbReference type="GO" id="GO:0009791">
    <property type="term" value="P:post-embryonic development"/>
    <property type="evidence" value="ECO:0007669"/>
    <property type="project" value="UniProtKB-ARBA"/>
</dbReference>
<evidence type="ECO:0000256" key="5">
    <source>
        <dbReference type="ARBA" id="ARBA00023015"/>
    </source>
</evidence>
<sequence length="561" mass="64536">MSKDRKRSMVWHFFHFTREKHFVRCKICKKEYKYFKNTTNLKCHLERLHPDSLLISPIKREESDEEFEIASTSNSQQSGKTAKAFKILATTTCTSTSTPIGIGQTTITPLKESINLKKMRLLGPSSSDNELPEFQIRDLNMALVKMVVSDYQPLRIVEDKGFQEFVKKLNPLYSMPTRKRLTTQLIPEYYQSEVEKLQQKLSPVEYVSVTTDLWISDTTNHYVTVSVHFLENSELRSNVLQTNEVRGNQNSSEIAEELQDIFNNWNINDKIVTVVSDNSENIKSSIIDYLQRDYIPCLAQALNVSVNEGLNQNGDLNLIIEKCRHIVEYFKQNDLAVETLMRIQLEMNTRQLNVKQDVGKSWNSTYTMLQRLLDIKPSIVAVMPSLTETPKMLTEEEWQTIEDCVSILKPFDLMMTVLSGEKYITLSSTIPLVRGLQFSAGKINCATKIGKSLKNDLLLMISNRLGRYEQDKVSAKATFLDPRYKKQAFGLQENANFAENWVLEELECIFDEDEISTPTPEANISQVESESENPAEDDMLWERNRIPAKNVDQIVFLNTNL</sequence>
<evidence type="ECO:0000259" key="9">
    <source>
        <dbReference type="PROSITE" id="PS50808"/>
    </source>
</evidence>
<keyword evidence="5" id="KW-0805">Transcription regulation</keyword>
<accession>A0A834IUL0</accession>
<evidence type="ECO:0000256" key="3">
    <source>
        <dbReference type="ARBA" id="ARBA00022771"/>
    </source>
</evidence>
<dbReference type="AlphaFoldDB" id="A0A834IUL0"/>
<gene>
    <name evidence="10" type="ORF">GWI33_004325</name>
</gene>
<dbReference type="OrthoDB" id="1607513at2759"/>
<comment type="subcellular location">
    <subcellularLocation>
        <location evidence="1">Nucleus</location>
    </subcellularLocation>
</comment>
<evidence type="ECO:0000256" key="1">
    <source>
        <dbReference type="ARBA" id="ARBA00004123"/>
    </source>
</evidence>
<dbReference type="SUPFAM" id="SSF57667">
    <property type="entry name" value="beta-beta-alpha zinc fingers"/>
    <property type="match status" value="1"/>
</dbReference>
<dbReference type="SUPFAM" id="SSF53098">
    <property type="entry name" value="Ribonuclease H-like"/>
    <property type="match status" value="1"/>
</dbReference>
<keyword evidence="4" id="KW-0862">Zinc</keyword>
<evidence type="ECO:0000256" key="4">
    <source>
        <dbReference type="ARBA" id="ARBA00022833"/>
    </source>
</evidence>
<evidence type="ECO:0000313" key="11">
    <source>
        <dbReference type="Proteomes" id="UP000625711"/>
    </source>
</evidence>
<keyword evidence="6" id="KW-0804">Transcription</keyword>
<organism evidence="10 11">
    <name type="scientific">Rhynchophorus ferrugineus</name>
    <name type="common">Red palm weevil</name>
    <name type="synonym">Curculio ferrugineus</name>
    <dbReference type="NCBI Taxonomy" id="354439"/>
    <lineage>
        <taxon>Eukaryota</taxon>
        <taxon>Metazoa</taxon>
        <taxon>Ecdysozoa</taxon>
        <taxon>Arthropoda</taxon>
        <taxon>Hexapoda</taxon>
        <taxon>Insecta</taxon>
        <taxon>Pterygota</taxon>
        <taxon>Neoptera</taxon>
        <taxon>Endopterygota</taxon>
        <taxon>Coleoptera</taxon>
        <taxon>Polyphaga</taxon>
        <taxon>Cucujiformia</taxon>
        <taxon>Curculionidae</taxon>
        <taxon>Dryophthorinae</taxon>
        <taxon>Rhynchophorus</taxon>
    </lineage>
</organism>
<evidence type="ECO:0000313" key="10">
    <source>
        <dbReference type="EMBL" id="KAF7286699.1"/>
    </source>
</evidence>
<evidence type="ECO:0000256" key="6">
    <source>
        <dbReference type="ARBA" id="ARBA00023163"/>
    </source>
</evidence>
<dbReference type="SUPFAM" id="SSF140996">
    <property type="entry name" value="Hermes dimerisation domain"/>
    <property type="match status" value="1"/>
</dbReference>
<dbReference type="Proteomes" id="UP000625711">
    <property type="component" value="Unassembled WGS sequence"/>
</dbReference>
<dbReference type="EMBL" id="JAACXV010000022">
    <property type="protein sequence ID" value="KAF7286699.1"/>
    <property type="molecule type" value="Genomic_DNA"/>
</dbReference>
<keyword evidence="3 8" id="KW-0863">Zinc-finger</keyword>
<dbReference type="InterPro" id="IPR012337">
    <property type="entry name" value="RNaseH-like_sf"/>
</dbReference>
<dbReference type="InterPro" id="IPR003656">
    <property type="entry name" value="Znf_BED"/>
</dbReference>
<evidence type="ECO:0000256" key="8">
    <source>
        <dbReference type="PROSITE-ProRule" id="PRU00027"/>
    </source>
</evidence>
<reference evidence="10" key="1">
    <citation type="submission" date="2020-08" db="EMBL/GenBank/DDBJ databases">
        <title>Genome sequencing and assembly of the red palm weevil Rhynchophorus ferrugineus.</title>
        <authorList>
            <person name="Dias G.B."/>
            <person name="Bergman C.M."/>
            <person name="Manee M."/>
        </authorList>
    </citation>
    <scope>NUCLEOTIDE SEQUENCE</scope>
    <source>
        <strain evidence="10">AA-2017</strain>
        <tissue evidence="10">Whole larva</tissue>
    </source>
</reference>
<dbReference type="SMART" id="SM00614">
    <property type="entry name" value="ZnF_BED"/>
    <property type="match status" value="1"/>
</dbReference>
<keyword evidence="11" id="KW-1185">Reference proteome</keyword>
<feature type="domain" description="BED-type" evidence="9">
    <location>
        <begin position="5"/>
        <end position="56"/>
    </location>
</feature>
<comment type="caution">
    <text evidence="10">The sequence shown here is derived from an EMBL/GenBank/DDBJ whole genome shotgun (WGS) entry which is preliminary data.</text>
</comment>
<dbReference type="GO" id="GO:0005634">
    <property type="term" value="C:nucleus"/>
    <property type="evidence" value="ECO:0007669"/>
    <property type="project" value="UniProtKB-SubCell"/>
</dbReference>
<dbReference type="InterPro" id="IPR052035">
    <property type="entry name" value="ZnF_BED_domain_contain"/>
</dbReference>
<protein>
    <recommendedName>
        <fullName evidence="9">BED-type domain-containing protein</fullName>
    </recommendedName>
</protein>
<proteinExistence type="predicted"/>
<dbReference type="Pfam" id="PF02892">
    <property type="entry name" value="zf-BED"/>
    <property type="match status" value="1"/>
</dbReference>
<dbReference type="PROSITE" id="PS50808">
    <property type="entry name" value="ZF_BED"/>
    <property type="match status" value="1"/>
</dbReference>
<dbReference type="InterPro" id="IPR036236">
    <property type="entry name" value="Znf_C2H2_sf"/>
</dbReference>
<keyword evidence="7" id="KW-0539">Nucleus</keyword>
<dbReference type="PANTHER" id="PTHR46481:SF10">
    <property type="entry name" value="ZINC FINGER BED DOMAIN-CONTAINING PROTEIN 39"/>
    <property type="match status" value="1"/>
</dbReference>
<evidence type="ECO:0000256" key="2">
    <source>
        <dbReference type="ARBA" id="ARBA00022723"/>
    </source>
</evidence>
<name>A0A834IUL0_RHYFE</name>
<dbReference type="GO" id="GO:0008270">
    <property type="term" value="F:zinc ion binding"/>
    <property type="evidence" value="ECO:0007669"/>
    <property type="project" value="UniProtKB-KW"/>
</dbReference>